<dbReference type="RefSeq" id="XP_026262209.1">
    <property type="nucleotide sequence ID" value="XM_026406424.1"/>
</dbReference>
<reference evidence="2" key="2">
    <citation type="submission" date="2025-09" db="UniProtKB">
        <authorList>
            <consortium name="Ensembl"/>
        </authorList>
    </citation>
    <scope>IDENTIFICATION</scope>
</reference>
<dbReference type="InterPro" id="IPR028214">
    <property type="entry name" value="TSKS"/>
</dbReference>
<dbReference type="GO" id="GO:0019901">
    <property type="term" value="F:protein kinase binding"/>
    <property type="evidence" value="ECO:0007669"/>
    <property type="project" value="Ensembl"/>
</dbReference>
<accession>A0A8D2HU89</accession>
<name>A0A8D2HU89_UROPR</name>
<feature type="region of interest" description="Disordered" evidence="1">
    <location>
        <begin position="420"/>
        <end position="439"/>
    </location>
</feature>
<evidence type="ECO:0000256" key="1">
    <source>
        <dbReference type="SAM" id="MobiDB-lite"/>
    </source>
</evidence>
<dbReference type="GO" id="GO:0005814">
    <property type="term" value="C:centriole"/>
    <property type="evidence" value="ECO:0007669"/>
    <property type="project" value="Ensembl"/>
</dbReference>
<dbReference type="PANTHER" id="PTHR14351:SF1">
    <property type="entry name" value="TESTIS-SPECIFIC SERINE KINASE SUBSTRATE"/>
    <property type="match status" value="1"/>
</dbReference>
<dbReference type="Proteomes" id="UP000694417">
    <property type="component" value="Unplaced"/>
</dbReference>
<evidence type="ECO:0000313" key="2">
    <source>
        <dbReference type="Ensembl" id="ENSUPAP00010017636.1"/>
    </source>
</evidence>
<proteinExistence type="predicted"/>
<dbReference type="Pfam" id="PF15358">
    <property type="entry name" value="TSKS"/>
    <property type="match status" value="1"/>
</dbReference>
<dbReference type="PANTHER" id="PTHR14351">
    <property type="entry name" value="TESTIS-SPECIFIC SERINE KINASE SUBSTRATE"/>
    <property type="match status" value="1"/>
</dbReference>
<evidence type="ECO:0000313" key="3">
    <source>
        <dbReference type="Proteomes" id="UP000694417"/>
    </source>
</evidence>
<protein>
    <submittedName>
        <fullName evidence="2">Testis specific serine kinase substrate</fullName>
    </submittedName>
</protein>
<dbReference type="GeneTree" id="ENSGT00390000002611"/>
<feature type="region of interest" description="Disordered" evidence="1">
    <location>
        <begin position="558"/>
        <end position="584"/>
    </location>
</feature>
<gene>
    <name evidence="2" type="primary">TSKS</name>
</gene>
<feature type="region of interest" description="Disordered" evidence="1">
    <location>
        <begin position="263"/>
        <end position="288"/>
    </location>
</feature>
<dbReference type="GeneID" id="113195034"/>
<reference evidence="2" key="1">
    <citation type="submission" date="2025-08" db="UniProtKB">
        <authorList>
            <consortium name="Ensembl"/>
        </authorList>
    </citation>
    <scope>IDENTIFICATION</scope>
</reference>
<sequence length="584" mass="63387">MASVVVKTIWQSKEIHEAGDPPAGVESRSQLVPEAPGGVTNPAKGITKKKKAVSFHGVEPRMSHEPMHWCLNLKRSSACTNVSLLNLAAVEPTDSSGTDSTTEDSGPLALPGPPASPTTPWAPDDPDITELLSGVNSGLVRAKDSITSLKEKTTRVNQHVQTLQSECSVLSENLERRRQEAEELEGYCSQLKGPRPGVLTQENCRKVTRSVEDAEIKTNVLKQNSALLEEKLRYLQQQLQDETPRRQEAELQELEQKLEAGFSRHGLGSAGPNLGCSGPPGSPEEPPRLRGLVGWGTAPRSGESPYGSDQELQKVSAGLEELRREVSSLTARWHQEEGAVQEALRLLGGLGGRLDGFLGQWERAQREQAQTARGLQELRGRADELCTMVERSAVSVASLRSELEGLGPVKPILEELGRQFQNPRRGPDHSMSLDRSTQGSCARCASQGQQLSSESLQHLLERALTPLVDEVKQRGLAPACPSCQRLHKKILELERQALAKHVRAEALSSTLRLAQDEALRAKNLLLTDKMKPEEKVATLDYLHLKMCSLHDQLSNLPLEGSTGTMGGGSSGGAPPKRGGPAPEQ</sequence>
<organism evidence="2 3">
    <name type="scientific">Urocitellus parryii</name>
    <name type="common">Arctic ground squirrel</name>
    <name type="synonym">Spermophilus parryii</name>
    <dbReference type="NCBI Taxonomy" id="9999"/>
    <lineage>
        <taxon>Eukaryota</taxon>
        <taxon>Metazoa</taxon>
        <taxon>Chordata</taxon>
        <taxon>Craniata</taxon>
        <taxon>Vertebrata</taxon>
        <taxon>Euteleostomi</taxon>
        <taxon>Mammalia</taxon>
        <taxon>Eutheria</taxon>
        <taxon>Euarchontoglires</taxon>
        <taxon>Glires</taxon>
        <taxon>Rodentia</taxon>
        <taxon>Sciuromorpha</taxon>
        <taxon>Sciuridae</taxon>
        <taxon>Xerinae</taxon>
        <taxon>Marmotini</taxon>
        <taxon>Urocitellus</taxon>
    </lineage>
</organism>
<dbReference type="AlphaFoldDB" id="A0A8D2HU89"/>
<feature type="compositionally biased region" description="Low complexity" evidence="1">
    <location>
        <begin position="91"/>
        <end position="109"/>
    </location>
</feature>
<feature type="region of interest" description="Disordered" evidence="1">
    <location>
        <begin position="90"/>
        <end position="126"/>
    </location>
</feature>
<dbReference type="Ensembl" id="ENSUPAT00010020096.1">
    <property type="protein sequence ID" value="ENSUPAP00010017636.1"/>
    <property type="gene ID" value="ENSUPAG00010014030.1"/>
</dbReference>
<keyword evidence="3" id="KW-1185">Reference proteome</keyword>
<feature type="compositionally biased region" description="Low complexity" evidence="1">
    <location>
        <begin position="572"/>
        <end position="584"/>
    </location>
</feature>